<evidence type="ECO:0000313" key="1">
    <source>
        <dbReference type="EMBL" id="TDW75759.1"/>
    </source>
</evidence>
<evidence type="ECO:0000313" key="2">
    <source>
        <dbReference type="Proteomes" id="UP000295146"/>
    </source>
</evidence>
<reference evidence="1 2" key="1">
    <citation type="submission" date="2019-03" db="EMBL/GenBank/DDBJ databases">
        <title>Genomic Encyclopedia of Type Strains, Phase III (KMG-III): the genomes of soil and plant-associated and newly described type strains.</title>
        <authorList>
            <person name="Whitman W."/>
        </authorList>
    </citation>
    <scope>NUCLEOTIDE SEQUENCE [LARGE SCALE GENOMIC DNA]</scope>
    <source>
        <strain evidence="1 2">VKM Ac-2573</strain>
    </source>
</reference>
<sequence>MSRGAGGAGALRSGAAEEAVAEDARVIALF</sequence>
<proteinExistence type="predicted"/>
<keyword evidence="2" id="KW-1185">Reference proteome</keyword>
<dbReference type="EMBL" id="SODP01000001">
    <property type="protein sequence ID" value="TDW75759.1"/>
    <property type="molecule type" value="Genomic_DNA"/>
</dbReference>
<gene>
    <name evidence="1" type="ORF">EV653_0896</name>
</gene>
<organism evidence="1 2">
    <name type="scientific">Kribbella pratensis</name>
    <dbReference type="NCBI Taxonomy" id="2512112"/>
    <lineage>
        <taxon>Bacteria</taxon>
        <taxon>Bacillati</taxon>
        <taxon>Actinomycetota</taxon>
        <taxon>Actinomycetes</taxon>
        <taxon>Propionibacteriales</taxon>
        <taxon>Kribbellaceae</taxon>
        <taxon>Kribbella</taxon>
    </lineage>
</organism>
<accession>A0A4R8CH96</accession>
<dbReference type="Proteomes" id="UP000295146">
    <property type="component" value="Unassembled WGS sequence"/>
</dbReference>
<protein>
    <submittedName>
        <fullName evidence="1">Uncharacterized protein</fullName>
    </submittedName>
</protein>
<name>A0A4R8CH96_9ACTN</name>
<comment type="caution">
    <text evidence="1">The sequence shown here is derived from an EMBL/GenBank/DDBJ whole genome shotgun (WGS) entry which is preliminary data.</text>
</comment>
<dbReference type="AlphaFoldDB" id="A0A4R8CH96"/>